<gene>
    <name evidence="2" type="ORF">Moror_11305</name>
</gene>
<evidence type="ECO:0000313" key="2">
    <source>
        <dbReference type="EMBL" id="ESK83545.1"/>
    </source>
</evidence>
<comment type="caution">
    <text evidence="2">The sequence shown here is derived from an EMBL/GenBank/DDBJ whole genome shotgun (WGS) entry which is preliminary data.</text>
</comment>
<feature type="compositionally biased region" description="Polar residues" evidence="1">
    <location>
        <begin position="140"/>
        <end position="156"/>
    </location>
</feature>
<evidence type="ECO:0000256" key="1">
    <source>
        <dbReference type="SAM" id="MobiDB-lite"/>
    </source>
</evidence>
<feature type="compositionally biased region" description="Low complexity" evidence="1">
    <location>
        <begin position="157"/>
        <end position="176"/>
    </location>
</feature>
<protein>
    <submittedName>
        <fullName evidence="2">Uncharacterized protein</fullName>
    </submittedName>
</protein>
<sequence>MKGSPAFQQEVNTYHVRLRTIIRDLADDIAGPLPRTYLNQHGCCIKAYVNYGESDFDNIGRIYSKCTTQSHLHHPIVYATDNLDAEAMKGFHHLWALYELSGWKYSSSLEQCSTERQHLDVLTAFIKQAVALSQEHAHQVRNSTTPNAGSPSHCEQSPSSAPTTLPASLSTSSTSPVFTMSPVLGKRKWGSSDGKRKAKRMALQPFPCPSPLEIPQHMFHDVSNGEFFI</sequence>
<evidence type="ECO:0000313" key="3">
    <source>
        <dbReference type="Proteomes" id="UP000017559"/>
    </source>
</evidence>
<dbReference type="HOGENOM" id="CLU_1190175_0_0_1"/>
<name>V2WTK5_MONRO</name>
<organism evidence="2 3">
    <name type="scientific">Moniliophthora roreri (strain MCA 2997)</name>
    <name type="common">Cocoa frosty pod rot fungus</name>
    <name type="synonym">Crinipellis roreri</name>
    <dbReference type="NCBI Taxonomy" id="1381753"/>
    <lineage>
        <taxon>Eukaryota</taxon>
        <taxon>Fungi</taxon>
        <taxon>Dikarya</taxon>
        <taxon>Basidiomycota</taxon>
        <taxon>Agaricomycotina</taxon>
        <taxon>Agaricomycetes</taxon>
        <taxon>Agaricomycetidae</taxon>
        <taxon>Agaricales</taxon>
        <taxon>Marasmiineae</taxon>
        <taxon>Marasmiaceae</taxon>
        <taxon>Moniliophthora</taxon>
    </lineage>
</organism>
<dbReference type="KEGG" id="mrr:Moror_11305"/>
<dbReference type="AlphaFoldDB" id="V2WTK5"/>
<accession>V2WTK5</accession>
<feature type="region of interest" description="Disordered" evidence="1">
    <location>
        <begin position="136"/>
        <end position="179"/>
    </location>
</feature>
<keyword evidence="3" id="KW-1185">Reference proteome</keyword>
<dbReference type="Proteomes" id="UP000017559">
    <property type="component" value="Unassembled WGS sequence"/>
</dbReference>
<proteinExistence type="predicted"/>
<reference evidence="2 3" key="1">
    <citation type="journal article" date="2014" name="BMC Genomics">
        <title>Genome and secretome analysis of the hemibiotrophic fungal pathogen, Moniliophthora roreri, which causes frosty pod rot disease of cacao: mechanisms of the biotrophic and necrotrophic phases.</title>
        <authorList>
            <person name="Meinhardt L.W."/>
            <person name="Costa G.G.L."/>
            <person name="Thomazella D.P.T."/>
            <person name="Teixeira P.J.P.L."/>
            <person name="Carazzolle M.F."/>
            <person name="Schuster S.C."/>
            <person name="Carlson J.E."/>
            <person name="Guiltinan M.J."/>
            <person name="Mieczkowski P."/>
            <person name="Farmer A."/>
            <person name="Ramaraj T."/>
            <person name="Crozier J."/>
            <person name="Davis R.E."/>
            <person name="Shao J."/>
            <person name="Melnick R.L."/>
            <person name="Pereira G.A.G."/>
            <person name="Bailey B.A."/>
        </authorList>
    </citation>
    <scope>NUCLEOTIDE SEQUENCE [LARGE SCALE GENOMIC DNA]</scope>
    <source>
        <strain evidence="2 3">MCA 2997</strain>
    </source>
</reference>
<dbReference type="EMBL" id="AWSO01001518">
    <property type="protein sequence ID" value="ESK83545.1"/>
    <property type="molecule type" value="Genomic_DNA"/>
</dbReference>
<dbReference type="OrthoDB" id="3112379at2759"/>